<accession>A0ABN9WSV3</accession>
<evidence type="ECO:0000313" key="2">
    <source>
        <dbReference type="Proteomes" id="UP001189429"/>
    </source>
</evidence>
<dbReference type="Gene3D" id="1.25.40.20">
    <property type="entry name" value="Ankyrin repeat-containing domain"/>
    <property type="match status" value="1"/>
</dbReference>
<organism evidence="1 2">
    <name type="scientific">Prorocentrum cordatum</name>
    <dbReference type="NCBI Taxonomy" id="2364126"/>
    <lineage>
        <taxon>Eukaryota</taxon>
        <taxon>Sar</taxon>
        <taxon>Alveolata</taxon>
        <taxon>Dinophyceae</taxon>
        <taxon>Prorocentrales</taxon>
        <taxon>Prorocentraceae</taxon>
        <taxon>Prorocentrum</taxon>
    </lineage>
</organism>
<keyword evidence="2" id="KW-1185">Reference proteome</keyword>
<sequence length="169" mass="17491">MAAAAKALAAALRAAAGEGDAAALQAALEGAPPQQLRRALAWVKRRSPEDAGNRAPLHFAAYDPARPRAPGARVGFARMHPPKSIPMSTTCGAAVPGTPRRGYADAHVDVVRLLLEAGADPRLRSTTGGTARDIAAQRLKELPSLKLQDVEARAAPLAEILALLDAAST</sequence>
<comment type="caution">
    <text evidence="1">The sequence shown here is derived from an EMBL/GenBank/DDBJ whole genome shotgun (WGS) entry which is preliminary data.</text>
</comment>
<proteinExistence type="predicted"/>
<evidence type="ECO:0000313" key="1">
    <source>
        <dbReference type="EMBL" id="CAK0888235.1"/>
    </source>
</evidence>
<dbReference type="EMBL" id="CAUYUJ010019047">
    <property type="protein sequence ID" value="CAK0888235.1"/>
    <property type="molecule type" value="Genomic_DNA"/>
</dbReference>
<protein>
    <submittedName>
        <fullName evidence="1">Uncharacterized protein</fullName>
    </submittedName>
</protein>
<dbReference type="InterPro" id="IPR002110">
    <property type="entry name" value="Ankyrin_rpt"/>
</dbReference>
<dbReference type="Proteomes" id="UP001189429">
    <property type="component" value="Unassembled WGS sequence"/>
</dbReference>
<reference evidence="1" key="1">
    <citation type="submission" date="2023-10" db="EMBL/GenBank/DDBJ databases">
        <authorList>
            <person name="Chen Y."/>
            <person name="Shah S."/>
            <person name="Dougan E. K."/>
            <person name="Thang M."/>
            <person name="Chan C."/>
        </authorList>
    </citation>
    <scope>NUCLEOTIDE SEQUENCE [LARGE SCALE GENOMIC DNA]</scope>
</reference>
<gene>
    <name evidence="1" type="ORF">PCOR1329_LOCUS69056</name>
</gene>
<name>A0ABN9WSV3_9DINO</name>
<dbReference type="Pfam" id="PF00023">
    <property type="entry name" value="Ank"/>
    <property type="match status" value="1"/>
</dbReference>
<dbReference type="InterPro" id="IPR036770">
    <property type="entry name" value="Ankyrin_rpt-contain_sf"/>
</dbReference>
<dbReference type="SUPFAM" id="SSF48403">
    <property type="entry name" value="Ankyrin repeat"/>
    <property type="match status" value="1"/>
</dbReference>